<reference evidence="1" key="2">
    <citation type="journal article" date="2015" name="Fish Shellfish Immunol.">
        <title>Early steps in the European eel (Anguilla anguilla)-Vibrio vulnificus interaction in the gills: Role of the RtxA13 toxin.</title>
        <authorList>
            <person name="Callol A."/>
            <person name="Pajuelo D."/>
            <person name="Ebbesson L."/>
            <person name="Teles M."/>
            <person name="MacKenzie S."/>
            <person name="Amaro C."/>
        </authorList>
    </citation>
    <scope>NUCLEOTIDE SEQUENCE</scope>
</reference>
<proteinExistence type="predicted"/>
<protein>
    <submittedName>
        <fullName evidence="1">Uncharacterized protein</fullName>
    </submittedName>
</protein>
<dbReference type="AlphaFoldDB" id="A0A0E9U840"/>
<dbReference type="EMBL" id="GBXM01046498">
    <property type="protein sequence ID" value="JAH62079.1"/>
    <property type="molecule type" value="Transcribed_RNA"/>
</dbReference>
<evidence type="ECO:0000313" key="1">
    <source>
        <dbReference type="EMBL" id="JAH62079.1"/>
    </source>
</evidence>
<sequence>MKYDSSKKEYNILYICFLLYQCTHMMDIRNSHTSTCLIRIPTHPGKPGIFLMQFSSHGK</sequence>
<organism evidence="1">
    <name type="scientific">Anguilla anguilla</name>
    <name type="common">European freshwater eel</name>
    <name type="synonym">Muraena anguilla</name>
    <dbReference type="NCBI Taxonomy" id="7936"/>
    <lineage>
        <taxon>Eukaryota</taxon>
        <taxon>Metazoa</taxon>
        <taxon>Chordata</taxon>
        <taxon>Craniata</taxon>
        <taxon>Vertebrata</taxon>
        <taxon>Euteleostomi</taxon>
        <taxon>Actinopterygii</taxon>
        <taxon>Neopterygii</taxon>
        <taxon>Teleostei</taxon>
        <taxon>Anguilliformes</taxon>
        <taxon>Anguillidae</taxon>
        <taxon>Anguilla</taxon>
    </lineage>
</organism>
<accession>A0A0E9U840</accession>
<reference evidence="1" key="1">
    <citation type="submission" date="2014-11" db="EMBL/GenBank/DDBJ databases">
        <authorList>
            <person name="Amaro Gonzalez C."/>
        </authorList>
    </citation>
    <scope>NUCLEOTIDE SEQUENCE</scope>
</reference>
<name>A0A0E9U840_ANGAN</name>